<reference evidence="2" key="1">
    <citation type="journal article" date="2014" name="Nat. Commun.">
        <title>The rainbow trout genome provides novel insights into evolution after whole-genome duplication in vertebrates.</title>
        <authorList>
            <person name="Berthelot C."/>
            <person name="Brunet F."/>
            <person name="Chalopin D."/>
            <person name="Juanchich A."/>
            <person name="Bernard M."/>
            <person name="Noel B."/>
            <person name="Bento P."/>
            <person name="Da Silva C."/>
            <person name="Labadie K."/>
            <person name="Alberti A."/>
            <person name="Aury J.M."/>
            <person name="Louis A."/>
            <person name="Dehais P."/>
            <person name="Bardou P."/>
            <person name="Montfort J."/>
            <person name="Klopp C."/>
            <person name="Cabau C."/>
            <person name="Gaspin C."/>
            <person name="Thorgaard G.H."/>
            <person name="Boussaha M."/>
            <person name="Quillet E."/>
            <person name="Guyomard R."/>
            <person name="Galiana D."/>
            <person name="Bobe J."/>
            <person name="Volff J.N."/>
            <person name="Genet C."/>
            <person name="Wincker P."/>
            <person name="Jaillon O."/>
            <person name="Roest Crollius H."/>
            <person name="Guiguen Y."/>
        </authorList>
    </citation>
    <scope>NUCLEOTIDE SEQUENCE [LARGE SCALE GENOMIC DNA]</scope>
</reference>
<proteinExistence type="predicted"/>
<dbReference type="Gene3D" id="1.20.5.930">
    <property type="entry name" value="Bicelle-embedded integrin alpha(iib) transmembrane segment"/>
    <property type="match status" value="1"/>
</dbReference>
<dbReference type="EMBL" id="FR904515">
    <property type="protein sequence ID" value="CDQ65682.1"/>
    <property type="molecule type" value="Genomic_DNA"/>
</dbReference>
<accession>A0A060WEU8</accession>
<evidence type="ECO:0000313" key="2">
    <source>
        <dbReference type="EMBL" id="CDQ65682.1"/>
    </source>
</evidence>
<gene>
    <name evidence="2" type="ORF">GSONMT00073720001</name>
</gene>
<keyword evidence="1" id="KW-0812">Transmembrane</keyword>
<dbReference type="PaxDb" id="8022-A0A060WEU8"/>
<sequence length="104" mass="11659">MPYAILPKEVPSGSKKVVTPLVWNKQDSQYSVPLWIIILAILAGLLLLALLIYVLYKMNVVPSGIWKLLPRMNQTCGGLQCFFLRTIACAFRALTCKTISLSYK</sequence>
<evidence type="ECO:0000313" key="3">
    <source>
        <dbReference type="Proteomes" id="UP000193380"/>
    </source>
</evidence>
<keyword evidence="1" id="KW-0472">Membrane</keyword>
<feature type="transmembrane region" description="Helical" evidence="1">
    <location>
        <begin position="32"/>
        <end position="56"/>
    </location>
</feature>
<dbReference type="STRING" id="8022.A0A060WEU8"/>
<keyword evidence="1" id="KW-1133">Transmembrane helix</keyword>
<evidence type="ECO:0000256" key="1">
    <source>
        <dbReference type="SAM" id="Phobius"/>
    </source>
</evidence>
<organism evidence="2 3">
    <name type="scientific">Oncorhynchus mykiss</name>
    <name type="common">Rainbow trout</name>
    <name type="synonym">Salmo gairdneri</name>
    <dbReference type="NCBI Taxonomy" id="8022"/>
    <lineage>
        <taxon>Eukaryota</taxon>
        <taxon>Metazoa</taxon>
        <taxon>Chordata</taxon>
        <taxon>Craniata</taxon>
        <taxon>Vertebrata</taxon>
        <taxon>Euteleostomi</taxon>
        <taxon>Actinopterygii</taxon>
        <taxon>Neopterygii</taxon>
        <taxon>Teleostei</taxon>
        <taxon>Protacanthopterygii</taxon>
        <taxon>Salmoniformes</taxon>
        <taxon>Salmonidae</taxon>
        <taxon>Salmoninae</taxon>
        <taxon>Oncorhynchus</taxon>
    </lineage>
</organism>
<protein>
    <submittedName>
        <fullName evidence="2">Uncharacterized protein</fullName>
    </submittedName>
</protein>
<name>A0A060WEU8_ONCMY</name>
<dbReference type="Proteomes" id="UP000193380">
    <property type="component" value="Unassembled WGS sequence"/>
</dbReference>
<dbReference type="AlphaFoldDB" id="A0A060WEU8"/>
<reference evidence="2" key="2">
    <citation type="submission" date="2014-03" db="EMBL/GenBank/DDBJ databases">
        <authorList>
            <person name="Genoscope - CEA"/>
        </authorList>
    </citation>
    <scope>NUCLEOTIDE SEQUENCE</scope>
</reference>